<evidence type="ECO:0000313" key="3">
    <source>
        <dbReference type="Proteomes" id="UP000183832"/>
    </source>
</evidence>
<protein>
    <submittedName>
        <fullName evidence="2">CLUMA_CG008220, isoform A</fullName>
    </submittedName>
</protein>
<dbReference type="Proteomes" id="UP000183832">
    <property type="component" value="Unassembled WGS sequence"/>
</dbReference>
<dbReference type="EMBL" id="CVRI01000040">
    <property type="protein sequence ID" value="CRK94720.1"/>
    <property type="molecule type" value="Genomic_DNA"/>
</dbReference>
<evidence type="ECO:0000256" key="1">
    <source>
        <dbReference type="SAM" id="MobiDB-lite"/>
    </source>
</evidence>
<evidence type="ECO:0000313" key="2">
    <source>
        <dbReference type="EMBL" id="CRK94720.1"/>
    </source>
</evidence>
<feature type="region of interest" description="Disordered" evidence="1">
    <location>
        <begin position="140"/>
        <end position="159"/>
    </location>
</feature>
<keyword evidence="3" id="KW-1185">Reference proteome</keyword>
<accession>A0A1J1I343</accession>
<gene>
    <name evidence="2" type="ORF">CLUMA_CG008220</name>
</gene>
<organism evidence="2 3">
    <name type="scientific">Clunio marinus</name>
    <dbReference type="NCBI Taxonomy" id="568069"/>
    <lineage>
        <taxon>Eukaryota</taxon>
        <taxon>Metazoa</taxon>
        <taxon>Ecdysozoa</taxon>
        <taxon>Arthropoda</taxon>
        <taxon>Hexapoda</taxon>
        <taxon>Insecta</taxon>
        <taxon>Pterygota</taxon>
        <taxon>Neoptera</taxon>
        <taxon>Endopterygota</taxon>
        <taxon>Diptera</taxon>
        <taxon>Nematocera</taxon>
        <taxon>Chironomoidea</taxon>
        <taxon>Chironomidae</taxon>
        <taxon>Clunio</taxon>
    </lineage>
</organism>
<name>A0A1J1I343_9DIPT</name>
<feature type="region of interest" description="Disordered" evidence="1">
    <location>
        <begin position="48"/>
        <end position="77"/>
    </location>
</feature>
<proteinExistence type="predicted"/>
<reference evidence="2 3" key="1">
    <citation type="submission" date="2015-04" db="EMBL/GenBank/DDBJ databases">
        <authorList>
            <person name="Syromyatnikov M.Y."/>
            <person name="Popov V.N."/>
        </authorList>
    </citation>
    <scope>NUCLEOTIDE SEQUENCE [LARGE SCALE GENOMIC DNA]</scope>
</reference>
<sequence length="213" mass="24462">MNFKIIPTTNVDKTSIEESAEAENITKNFFDIQSHIDAFNDLKSQTNRNAHKHSLRLPSTSHNNESKSERESKARRHQKWQHLLGESECNEAKQHTNGIRKELIQLLKLEMDYLKSEFHSSSLLHLHCNEAIEYAEKCSTGNEKPKQVLPSSNKRKKEADKLQSFSISKGCMAMHGKRLEIIHCRGTSAQPTHQILTKELHSKVDLRSHSKNN</sequence>
<dbReference type="AlphaFoldDB" id="A0A1J1I343"/>